<feature type="region of interest" description="Disordered" evidence="5">
    <location>
        <begin position="907"/>
        <end position="937"/>
    </location>
</feature>
<evidence type="ECO:0000256" key="1">
    <source>
        <dbReference type="ARBA" id="ARBA00010409"/>
    </source>
</evidence>
<dbReference type="Proteomes" id="UP000002279">
    <property type="component" value="Unplaced"/>
</dbReference>
<keyword evidence="2" id="KW-0819">tRNA processing</keyword>
<sequence>MGPLLEKAYGSDADASVTRHCLDVLGVVYLSLGPKNPLKKVLASTLNSLPDQLLAVAGHSFTRHLLAELETADVKSYPKVMDNLACCLEDFHLGEVTLSDSLRVRKTPSAGGGRRGAGQGVWGGRGMGVAQGLAGLGSSHTLMVLCAGARPCVGDLPQNIQSTAGLAVILLTKTMWDRPDGVPELVSAALDRAEQDQAGVPAWFRSSCRSLCLGPIPDPVLLFLCQGALAMLDWKGGQLGPSGDRLLLDIARVLSSLSSRVKEPSLEASLSRILVSWTSSALELLSAGSPGLRASLAGTSPTAGPLLDYVFAHWDHPLDAVRHQARLVFRNLLRLHQLSQATPTSTLATAWHVQGKFAALRCLAECVGAAGLLALAPTLPSQVLAVMGDQALAPHASDLLEALFLSHRAGLQHQHPVTKAWVAPWLTTWVSPLLPVLCEGDLAQTTHITDYYLPKLLRCSPAGLGHMVDVLQASVHAGHGGRGPLGALMACLRSARAHGHLQASALGPWSRLVSSGWIKQGLVHQHGQVRIDALGLLCECHRSTELVTAEEMQLIHFFLRYNLNVQSPGLRQQISSLLGKLFCRIREGSQGLYKLVQNKARAGPAPESAQGNPDPKLAQEEPTEVLQRYQGFLSSVCSRLFEALFPGSSHATRFSALTILSSLAEMFPASDGDAPVVFQLAKEMNPERVQTLLECFASTFEEVKTLAFDLLMKFPKNVTGWFHWKLQVLFQAAMELSTSTKPYDCVTASYMLNFLVHQEALLPAMCPPLPAPPGLPQDHRGSLAGTMEHNSLAVAGHLLDELEGDVSRAEESLLQAAALAPMYGRVHCLTGILQQMAPSSVTLLDTWKPVVARLLAAAYRLSAVVAPVVQSSSPEGLVPMDTDAAARLWMILSEIQPRDTNDYFHRAKLLGGQPGPQTEGGSADPAGDAPLDAPGKSRTACDVTAQTVLVCCWRSMKEVALLLGLLCQLHHGPCGPGSPDTLVTVQQVKEIGEYFRQPLLQARHRGAFELAYTGFGKLTEVLARCHHDGLHLLPEQWLWAVLEEIKSSDASSKLCATRRSAGIPFYIQALLAPGHKTGRMDLLKVAMQELISLAEPQPQPQSTIPQVHALNILRALFRDARLGESVGPYVAAGVRAAILGFTSPVWAVRNSSTLLFGALMTRIFGVKRGKDEHSKKNRMTGREFFSRFPALYPFLLEQLQAAATGSPRRSLGRTRVVHRYRVAFVHGGDVSLTTCPSPPGRCGRSPIYRSRELAARALVPFILTDQVPVTVGSLLDELPDCAHAPVRQNHIHGVLLQVSPSAGRATCTCHAGGSVCGESWVQTGKLWLGQRHNPCLVTRATFVDVLTLLTSCLRRSCPRSHLEPPGFREALDAVVSDSELATQALPGTAIPGLPQYLQSVARLALILPPPSDSTAAVQLLRSELSDLRLLGLEAMLSQERPRVPVEAAEALLRAALKERHPQCLSKLLHSLDLESWLPVAAHSLHLTAAQLWAWAMDIADLAAAGILLSVAPSCLASQNLVLGESPPAALGGSRVAGPGARPGPGGAGVAVGQECPQCGALLSRHQLLSRGSEDCGFLFPDLPTTLTLWRCVLTLLQSEEQAVREAAAQVVRVALAQEHICKTSELAFCPVTAAVALDVAIELLCELLLRWNRAATGVPVLLGWLLGDGETGPDAEPSLQEEEGILFDKGAANFWAETLTFSGHLGRHLSTLVAAIPARDLARLHGLRAAAAAEARTVSRLLQALPPVPTFSRTAEFTQLRVRAERAEGCLHVLSLAGRT</sequence>
<evidence type="ECO:0000313" key="9">
    <source>
        <dbReference type="Ensembl" id="ENSOANP00000038504.1"/>
    </source>
</evidence>
<reference evidence="9" key="1">
    <citation type="submission" date="2025-08" db="UniProtKB">
        <authorList>
            <consortium name="Ensembl"/>
        </authorList>
    </citation>
    <scope>IDENTIFICATION</scope>
    <source>
        <strain evidence="9">Glennie</strain>
    </source>
</reference>
<dbReference type="Ensembl" id="ENSOANT00000065072.1">
    <property type="protein sequence ID" value="ENSOANP00000038504.1"/>
    <property type="gene ID" value="ENSOANG00000014233.4"/>
</dbReference>
<dbReference type="FunCoup" id="A0A6I8NBT2">
    <property type="interactions" value="1587"/>
</dbReference>
<dbReference type="InParanoid" id="A0A6I8NBT2"/>
<dbReference type="Pfam" id="PF10350">
    <property type="entry name" value="DUF2428"/>
    <property type="match status" value="1"/>
</dbReference>
<evidence type="ECO:0000256" key="2">
    <source>
        <dbReference type="ARBA" id="ARBA00022694"/>
    </source>
</evidence>
<dbReference type="InterPro" id="IPR019442">
    <property type="entry name" value="THADA/TRM732_DUF2428"/>
</dbReference>
<feature type="domain" description="tRNA (32-2'-O)-methyltransferase regulator THADA-like C-terminal TPR repeats region" evidence="8">
    <location>
        <begin position="1149"/>
        <end position="1299"/>
    </location>
</feature>
<dbReference type="InterPro" id="IPR016024">
    <property type="entry name" value="ARM-type_fold"/>
</dbReference>
<dbReference type="GeneTree" id="ENSGT00390000015500"/>
<evidence type="ECO:0000313" key="10">
    <source>
        <dbReference type="Proteomes" id="UP000002279"/>
    </source>
</evidence>
<comment type="similarity">
    <text evidence="1">Belongs to the THADA family.</text>
</comment>
<keyword evidence="10" id="KW-1185">Reference proteome</keyword>
<evidence type="ECO:0000256" key="5">
    <source>
        <dbReference type="SAM" id="MobiDB-lite"/>
    </source>
</evidence>
<name>A0A6I8NBT2_ORNAN</name>
<dbReference type="SUPFAM" id="SSF48371">
    <property type="entry name" value="ARM repeat"/>
    <property type="match status" value="2"/>
</dbReference>
<dbReference type="InterPro" id="IPR051954">
    <property type="entry name" value="tRNA_methyltransferase_THADA"/>
</dbReference>
<proteinExistence type="inferred from homology"/>
<dbReference type="Pfam" id="PF25150">
    <property type="entry name" value="TPR_Trm732"/>
    <property type="match status" value="1"/>
</dbReference>
<evidence type="ECO:0000259" key="7">
    <source>
        <dbReference type="Pfam" id="PF25150"/>
    </source>
</evidence>
<evidence type="ECO:0000256" key="3">
    <source>
        <dbReference type="ARBA" id="ARBA00035625"/>
    </source>
</evidence>
<dbReference type="Pfam" id="PF25151">
    <property type="entry name" value="TPR_Trm732_C"/>
    <property type="match status" value="1"/>
</dbReference>
<dbReference type="InterPro" id="IPR056842">
    <property type="entry name" value="THADA-like_TPR_C"/>
</dbReference>
<feature type="domain" description="tRNA (32-2'-O)-methyltransferase regulator THADA-like TPR repeats region" evidence="7">
    <location>
        <begin position="425"/>
        <end position="704"/>
    </location>
</feature>
<reference evidence="9" key="2">
    <citation type="submission" date="2025-09" db="UniProtKB">
        <authorList>
            <consortium name="Ensembl"/>
        </authorList>
    </citation>
    <scope>IDENTIFICATION</scope>
    <source>
        <strain evidence="9">Glennie</strain>
    </source>
</reference>
<dbReference type="PANTHER" id="PTHR14387:SF7">
    <property type="entry name" value="THYROID ADENOMA-ASSOCIATED PROTEIN"/>
    <property type="match status" value="1"/>
</dbReference>
<dbReference type="GO" id="GO:0030488">
    <property type="term" value="P:tRNA methylation"/>
    <property type="evidence" value="ECO:0000318"/>
    <property type="project" value="GO_Central"/>
</dbReference>
<evidence type="ECO:0000259" key="8">
    <source>
        <dbReference type="Pfam" id="PF25151"/>
    </source>
</evidence>
<feature type="compositionally biased region" description="Low complexity" evidence="5">
    <location>
        <begin position="920"/>
        <end position="934"/>
    </location>
</feature>
<dbReference type="Bgee" id="ENSOANG00000014233">
    <property type="expression patterns" value="Expressed in endometrium and 7 other cell types or tissues"/>
</dbReference>
<dbReference type="PANTHER" id="PTHR14387">
    <property type="entry name" value="THADA/DEATH RECEPTOR INTERACTING PROTEIN"/>
    <property type="match status" value="1"/>
</dbReference>
<evidence type="ECO:0000259" key="6">
    <source>
        <dbReference type="Pfam" id="PF10350"/>
    </source>
</evidence>
<organism evidence="9 10">
    <name type="scientific">Ornithorhynchus anatinus</name>
    <name type="common">Duckbill platypus</name>
    <dbReference type="NCBI Taxonomy" id="9258"/>
    <lineage>
        <taxon>Eukaryota</taxon>
        <taxon>Metazoa</taxon>
        <taxon>Chordata</taxon>
        <taxon>Craniata</taxon>
        <taxon>Vertebrata</taxon>
        <taxon>Euteleostomi</taxon>
        <taxon>Mammalia</taxon>
        <taxon>Monotremata</taxon>
        <taxon>Ornithorhynchidae</taxon>
        <taxon>Ornithorhynchus</taxon>
    </lineage>
</organism>
<dbReference type="InterPro" id="IPR056843">
    <property type="entry name" value="THADA-like_TPR"/>
</dbReference>
<feature type="domain" description="DUF2428" evidence="6">
    <location>
        <begin position="850"/>
        <end position="1147"/>
    </location>
</feature>
<accession>A0A6I8NBT2</accession>
<evidence type="ECO:0000256" key="4">
    <source>
        <dbReference type="ARBA" id="ARBA00035698"/>
    </source>
</evidence>
<comment type="function">
    <text evidence="3">Together with methyltransferase FTSJ1, methylates the 2'-O-ribose of nucleotides at position 32 of the anticodon loop of substrate tRNAs.</text>
</comment>
<protein>
    <recommendedName>
        <fullName evidence="4">tRNA (32-2'-O)-methyltransferase regulator THADA</fullName>
    </recommendedName>
</protein>